<evidence type="ECO:0000313" key="1">
    <source>
        <dbReference type="EMBL" id="QIS09586.1"/>
    </source>
</evidence>
<dbReference type="KEGG" id="nah:F5544_08420"/>
<protein>
    <recommendedName>
        <fullName evidence="3">Phospholipase D-like domain-containing protein</fullName>
    </recommendedName>
</protein>
<evidence type="ECO:0000313" key="2">
    <source>
        <dbReference type="Proteomes" id="UP000503540"/>
    </source>
</evidence>
<name>A0A6G9Y955_9NOCA</name>
<evidence type="ECO:0008006" key="3">
    <source>
        <dbReference type="Google" id="ProtNLM"/>
    </source>
</evidence>
<dbReference type="EMBL" id="CP046172">
    <property type="protein sequence ID" value="QIS09586.1"/>
    <property type="molecule type" value="Genomic_DNA"/>
</dbReference>
<sequence>MATTQGVAAGTGTLQTFTLDDLAQYTREGEFGVTASPDFRVFYVGRDDVHGVLVHLFSRVRLSVKMNMFGYDDDELNDLIFGLAQDPTVMVQVTLDKSQANGVHEKQILASDTAKDPAVFAADFAVGQSATHQISHTKGGVLDGIVAFEGSTNWSSSGEGIGIALGKAKQAPGFKAQNNSLAVYTNPYEIAKFSARLDYEHGIAAHQPQPQI</sequence>
<dbReference type="AlphaFoldDB" id="A0A6G9Y955"/>
<dbReference type="SUPFAM" id="SSF56024">
    <property type="entry name" value="Phospholipase D/nuclease"/>
    <property type="match status" value="1"/>
</dbReference>
<dbReference type="Gene3D" id="3.30.870.10">
    <property type="entry name" value="Endonuclease Chain A"/>
    <property type="match status" value="1"/>
</dbReference>
<dbReference type="Proteomes" id="UP000503540">
    <property type="component" value="Chromosome"/>
</dbReference>
<keyword evidence="2" id="KW-1185">Reference proteome</keyword>
<gene>
    <name evidence="1" type="ORF">F5544_08420</name>
</gene>
<reference evidence="1 2" key="1">
    <citation type="journal article" date="2019" name="ACS Chem. Biol.">
        <title>Identification and Mobilization of a Cryptic Antibiotic Biosynthesis Gene Locus from a Human-Pathogenic Nocardia Isolate.</title>
        <authorList>
            <person name="Herisse M."/>
            <person name="Ishida K."/>
            <person name="Porter J.L."/>
            <person name="Howden B."/>
            <person name="Hertweck C."/>
            <person name="Stinear T.P."/>
            <person name="Pidot S.J."/>
        </authorList>
    </citation>
    <scope>NUCLEOTIDE SEQUENCE [LARGE SCALE GENOMIC DNA]</scope>
    <source>
        <strain evidence="1 2">AUSMDU00012717</strain>
    </source>
</reference>
<dbReference type="RefSeq" id="WP_167472672.1">
    <property type="nucleotide sequence ID" value="NZ_CP046172.1"/>
</dbReference>
<organism evidence="1 2">
    <name type="scientific">Nocardia arthritidis</name>
    <dbReference type="NCBI Taxonomy" id="228602"/>
    <lineage>
        <taxon>Bacteria</taxon>
        <taxon>Bacillati</taxon>
        <taxon>Actinomycetota</taxon>
        <taxon>Actinomycetes</taxon>
        <taxon>Mycobacteriales</taxon>
        <taxon>Nocardiaceae</taxon>
        <taxon>Nocardia</taxon>
    </lineage>
</organism>
<proteinExistence type="predicted"/>
<accession>A0A6G9Y955</accession>